<dbReference type="AlphaFoldDB" id="A0A5Q6S0P0"/>
<keyword evidence="2" id="KW-0812">Transmembrane</keyword>
<feature type="compositionally biased region" description="Polar residues" evidence="1">
    <location>
        <begin position="289"/>
        <end position="303"/>
    </location>
</feature>
<sequence>MRTRRWSRVLLATAVVTGTLGVVQLAGSAGADDWAFSGSVVAKRAHIGEDGSASKDDATQTRVDVKVSAVENLRGRQSVRVAWSGAHPTGGVVLDPTSAEAKDQEYPVVVLQCRGVDTTGAVPRGQSRLGPETCWTQSAPERYFASSSQTPPWRVDAYASAADRAPSVGAPDPLPEACSRLSKPITARWLPLLAIDGETYYGGPDPGVGCASTAPEASDTTDVGLPSNTVYGATAKDGTGQAEFAVWTRSENATLGCSASVRCALVVVPIAGLSCDAWGNNLRAPQLQANGTPLTSTQKSNADATCRRTGAYAPGETRDSTKSSDQAVRGAYWWSASNWRNRVTVPLSFAPTGDACSATGAGDAVEIGGSVVLNELTASWRPAFCADDSLFAFSHVQQADFFALDQVDSGTLPAAFASTARGTEFSRPVVPAPVTVGGFAIAFAIDDASKNRQETLKLNARLVAKLVTQSYPVTTWLRSGRDDLADNPLNMSVDPEFRALNPGLKSDTDLSSAGALQLLSERADLTAALTAWIDADPEARAWLDGSADPWGMRVNDQYKAKRLSSIDGFLLDTFEAPDWYKTANKCYGNSPSPYLNLVANPQANLSAITINLQYASSAVLTACNFLTEDPIGSLPLRKEGRQAIGNRFVLGLVTLSSAQRYNLRTADLQTASTVPDGATFTDASGRTFVHGDTAALKAAAAGLKADPETKVWSFDYSTLQTDDGKQAYPGALPVYLAAPTTGLTDANAQDLAKLLCYAVDPERGAKQGTANGTLPAGYLALTDSNGLGAQRAYTLNAVSAIRNQTKSVPALDAKTLSYDSVCSFRTAATPTPTTGAPSDPPATAKVPDAPTAAPAPVAPLAAPDVPVKKAAPVDVATAVSEEVTLTSGQHSRLGSIGAPLLLVLALAAGLAGSVLRLSPEQLDTFSRRVRSGARSITRGRRP</sequence>
<feature type="region of interest" description="Disordered" evidence="1">
    <location>
        <begin position="829"/>
        <end position="859"/>
    </location>
</feature>
<keyword evidence="2" id="KW-0472">Membrane</keyword>
<evidence type="ECO:0008006" key="6">
    <source>
        <dbReference type="Google" id="ProtNLM"/>
    </source>
</evidence>
<organism evidence="4 5">
    <name type="scientific">Mumia zhuanghuii</name>
    <dbReference type="NCBI Taxonomy" id="2585211"/>
    <lineage>
        <taxon>Bacteria</taxon>
        <taxon>Bacillati</taxon>
        <taxon>Actinomycetota</taxon>
        <taxon>Actinomycetes</taxon>
        <taxon>Propionibacteriales</taxon>
        <taxon>Nocardioidaceae</taxon>
        <taxon>Mumia</taxon>
    </lineage>
</organism>
<comment type="caution">
    <text evidence="4">The sequence shown here is derived from an EMBL/GenBank/DDBJ whole genome shotgun (WGS) entry which is preliminary data.</text>
</comment>
<reference evidence="4 5" key="1">
    <citation type="submission" date="2019-09" db="EMBL/GenBank/DDBJ databases">
        <title>Mumia zhuanghuii sp. nov. isolated from the intestinal contents of plateau pika (Ochotona curzoniae) in the Qinghai-Tibet plateau of China.</title>
        <authorList>
            <person name="Tian Z."/>
        </authorList>
    </citation>
    <scope>NUCLEOTIDE SEQUENCE [LARGE SCALE GENOMIC DNA]</scope>
    <source>
        <strain evidence="5">350</strain>
    </source>
</reference>
<evidence type="ECO:0000256" key="2">
    <source>
        <dbReference type="SAM" id="Phobius"/>
    </source>
</evidence>
<dbReference type="RefSeq" id="WP_149769432.1">
    <property type="nucleotide sequence ID" value="NZ_VDFQ02000002.1"/>
</dbReference>
<dbReference type="OrthoDB" id="5107506at2"/>
<feature type="transmembrane region" description="Helical" evidence="2">
    <location>
        <begin position="896"/>
        <end position="918"/>
    </location>
</feature>
<feature type="region of interest" description="Disordered" evidence="1">
    <location>
        <begin position="289"/>
        <end position="324"/>
    </location>
</feature>
<feature type="signal peptide" evidence="3">
    <location>
        <begin position="1"/>
        <end position="31"/>
    </location>
</feature>
<evidence type="ECO:0000256" key="3">
    <source>
        <dbReference type="SAM" id="SignalP"/>
    </source>
</evidence>
<keyword evidence="3" id="KW-0732">Signal</keyword>
<protein>
    <recommendedName>
        <fullName evidence="6">PBP domain-containing protein</fullName>
    </recommendedName>
</protein>
<evidence type="ECO:0000313" key="4">
    <source>
        <dbReference type="EMBL" id="KAA1423913.1"/>
    </source>
</evidence>
<name>A0A5Q6S0P0_9ACTN</name>
<gene>
    <name evidence="4" type="ORF">FE697_010195</name>
</gene>
<proteinExistence type="predicted"/>
<evidence type="ECO:0000313" key="5">
    <source>
        <dbReference type="Proteomes" id="UP000307768"/>
    </source>
</evidence>
<dbReference type="EMBL" id="VDFQ02000002">
    <property type="protein sequence ID" value="KAA1423913.1"/>
    <property type="molecule type" value="Genomic_DNA"/>
</dbReference>
<evidence type="ECO:0000256" key="1">
    <source>
        <dbReference type="SAM" id="MobiDB-lite"/>
    </source>
</evidence>
<dbReference type="Proteomes" id="UP000307768">
    <property type="component" value="Unassembled WGS sequence"/>
</dbReference>
<keyword evidence="2" id="KW-1133">Transmembrane helix</keyword>
<accession>A0A5Q6S0P0</accession>
<feature type="chain" id="PRO_5024272521" description="PBP domain-containing protein" evidence="3">
    <location>
        <begin position="32"/>
        <end position="942"/>
    </location>
</feature>